<dbReference type="HOGENOM" id="CLU_012062_34_2_1"/>
<dbReference type="GO" id="GO:0005634">
    <property type="term" value="C:nucleus"/>
    <property type="evidence" value="ECO:0007669"/>
    <property type="project" value="TreeGrafter"/>
</dbReference>
<dbReference type="CDD" id="cd12339">
    <property type="entry name" value="RRM2_SRSF1_4_like"/>
    <property type="match status" value="1"/>
</dbReference>
<evidence type="ECO:0000313" key="6">
    <source>
        <dbReference type="Proteomes" id="UP000024837"/>
    </source>
</evidence>
<protein>
    <recommendedName>
        <fullName evidence="4">RRM domain-containing protein</fullName>
    </recommendedName>
</protein>
<evidence type="ECO:0000313" key="5">
    <source>
        <dbReference type="EMBL" id="EWC43795.1"/>
    </source>
</evidence>
<organism evidence="5 6">
    <name type="scientific">Drechslerella stenobrocha 248</name>
    <dbReference type="NCBI Taxonomy" id="1043628"/>
    <lineage>
        <taxon>Eukaryota</taxon>
        <taxon>Fungi</taxon>
        <taxon>Dikarya</taxon>
        <taxon>Ascomycota</taxon>
        <taxon>Pezizomycotina</taxon>
        <taxon>Orbiliomycetes</taxon>
        <taxon>Orbiliales</taxon>
        <taxon>Orbiliaceae</taxon>
        <taxon>Drechslerella</taxon>
    </lineage>
</organism>
<dbReference type="InterPro" id="IPR012677">
    <property type="entry name" value="Nucleotide-bd_a/b_plait_sf"/>
</dbReference>
<dbReference type="PANTHER" id="PTHR23003">
    <property type="entry name" value="RNA RECOGNITION MOTIF RRM DOMAIN CONTAINING PROTEIN"/>
    <property type="match status" value="1"/>
</dbReference>
<dbReference type="PANTHER" id="PTHR23003:SF51">
    <property type="entry name" value="SERINE-ARGININE PROTEIN 55"/>
    <property type="match status" value="1"/>
</dbReference>
<dbReference type="InterPro" id="IPR050374">
    <property type="entry name" value="RRT5_SRSF_SR"/>
</dbReference>
<dbReference type="Proteomes" id="UP000024837">
    <property type="component" value="Unassembled WGS sequence"/>
</dbReference>
<reference evidence="5 6" key="1">
    <citation type="submission" date="2013-05" db="EMBL/GenBank/DDBJ databases">
        <title>Drechslerella stenobrocha genome reveals carnivorous origination and mechanical trapping mechanism of predatory fungi.</title>
        <authorList>
            <person name="Liu X."/>
            <person name="Zhang W."/>
            <person name="Liu K."/>
        </authorList>
    </citation>
    <scope>NUCLEOTIDE SEQUENCE [LARGE SCALE GENOMIC DNA]</scope>
    <source>
        <strain evidence="5 6">248</strain>
    </source>
</reference>
<dbReference type="Gene3D" id="3.30.70.330">
    <property type="match status" value="2"/>
</dbReference>
<dbReference type="InterPro" id="IPR000504">
    <property type="entry name" value="RRM_dom"/>
</dbReference>
<keyword evidence="1 2" id="KW-0694">RNA-binding</keyword>
<sequence>MHTDHAGYTLSLDIIIPTRTSSLSLTASIIRLVPAATKKDVEDFFDKHGHGTIKEIKLMNGFGFIEYSNPTDARDIVPIPGRTNAPLRDAKHHALLSLRDRADGMEFMDSRLTVQFARGPRPQRTEFNGPTGDRTPRPRRTPYRMTISGLPTDTSWQDLKDFARKSGVDVVFSEVSRNRDGSGIVEFETGDDLRIAINKLDNYDFKGGRVSCTSDVGRAPT</sequence>
<evidence type="ECO:0000256" key="3">
    <source>
        <dbReference type="SAM" id="MobiDB-lite"/>
    </source>
</evidence>
<evidence type="ECO:0000256" key="1">
    <source>
        <dbReference type="ARBA" id="ARBA00022884"/>
    </source>
</evidence>
<dbReference type="SMART" id="SM00360">
    <property type="entry name" value="RRM"/>
    <property type="match status" value="2"/>
</dbReference>
<evidence type="ECO:0000259" key="4">
    <source>
        <dbReference type="PROSITE" id="PS50102"/>
    </source>
</evidence>
<proteinExistence type="predicted"/>
<feature type="region of interest" description="Disordered" evidence="3">
    <location>
        <begin position="121"/>
        <end position="140"/>
    </location>
</feature>
<dbReference type="InterPro" id="IPR035979">
    <property type="entry name" value="RBD_domain_sf"/>
</dbReference>
<feature type="domain" description="RRM" evidence="4">
    <location>
        <begin position="25"/>
        <end position="119"/>
    </location>
</feature>
<dbReference type="EMBL" id="KI966451">
    <property type="protein sequence ID" value="EWC43795.1"/>
    <property type="molecule type" value="Genomic_DNA"/>
</dbReference>
<accession>W7I4X2</accession>
<dbReference type="AlphaFoldDB" id="W7I4X2"/>
<dbReference type="OrthoDB" id="1099063at2759"/>
<dbReference type="GO" id="GO:0003729">
    <property type="term" value="F:mRNA binding"/>
    <property type="evidence" value="ECO:0007669"/>
    <property type="project" value="TreeGrafter"/>
</dbReference>
<dbReference type="Pfam" id="PF00076">
    <property type="entry name" value="RRM_1"/>
    <property type="match status" value="2"/>
</dbReference>
<dbReference type="GO" id="GO:0005737">
    <property type="term" value="C:cytoplasm"/>
    <property type="evidence" value="ECO:0007669"/>
    <property type="project" value="TreeGrafter"/>
</dbReference>
<name>W7I4X2_9PEZI</name>
<dbReference type="SUPFAM" id="SSF54928">
    <property type="entry name" value="RNA-binding domain, RBD"/>
    <property type="match status" value="2"/>
</dbReference>
<dbReference type="PROSITE" id="PS50102">
    <property type="entry name" value="RRM"/>
    <property type="match status" value="2"/>
</dbReference>
<evidence type="ECO:0000256" key="2">
    <source>
        <dbReference type="PROSITE-ProRule" id="PRU00176"/>
    </source>
</evidence>
<keyword evidence="6" id="KW-1185">Reference proteome</keyword>
<feature type="domain" description="RRM" evidence="4">
    <location>
        <begin position="143"/>
        <end position="209"/>
    </location>
</feature>
<gene>
    <name evidence="5" type="ORF">DRE_07304</name>
</gene>